<evidence type="ECO:0000313" key="1">
    <source>
        <dbReference type="EMBL" id="KAH8016427.1"/>
    </source>
</evidence>
<organism evidence="1 2">
    <name type="scientific">Sphaerodactylus townsendi</name>
    <dbReference type="NCBI Taxonomy" id="933632"/>
    <lineage>
        <taxon>Eukaryota</taxon>
        <taxon>Metazoa</taxon>
        <taxon>Chordata</taxon>
        <taxon>Craniata</taxon>
        <taxon>Vertebrata</taxon>
        <taxon>Euteleostomi</taxon>
        <taxon>Lepidosauria</taxon>
        <taxon>Squamata</taxon>
        <taxon>Bifurcata</taxon>
        <taxon>Gekkota</taxon>
        <taxon>Sphaerodactylidae</taxon>
        <taxon>Sphaerodactylus</taxon>
    </lineage>
</organism>
<gene>
    <name evidence="1" type="ORF">K3G42_017555</name>
</gene>
<dbReference type="Proteomes" id="UP000827872">
    <property type="component" value="Linkage Group LG01"/>
</dbReference>
<protein>
    <submittedName>
        <fullName evidence="1">Uncharacterized protein</fullName>
    </submittedName>
</protein>
<name>A0ACB8GA96_9SAUR</name>
<accession>A0ACB8GA96</accession>
<proteinExistence type="predicted"/>
<sequence length="142" mass="14691">MCEEGRQHAGPPAVSRLSFMDSLEEVDSCCLTKPLRQPPAHFDMRLGACCEGAEAVEWVEPGGRSNTATNHLPLLGPGGGGQEVDGGGVLLFLSLGSLDNEVGDEEEYDEGGLGVDASEDGGSKAGHSSHSSPSYIPLRAPA</sequence>
<evidence type="ECO:0000313" key="2">
    <source>
        <dbReference type="Proteomes" id="UP000827872"/>
    </source>
</evidence>
<comment type="caution">
    <text evidence="1">The sequence shown here is derived from an EMBL/GenBank/DDBJ whole genome shotgun (WGS) entry which is preliminary data.</text>
</comment>
<keyword evidence="2" id="KW-1185">Reference proteome</keyword>
<dbReference type="EMBL" id="CM037614">
    <property type="protein sequence ID" value="KAH8016427.1"/>
    <property type="molecule type" value="Genomic_DNA"/>
</dbReference>
<reference evidence="1" key="1">
    <citation type="submission" date="2021-08" db="EMBL/GenBank/DDBJ databases">
        <title>The first chromosome-level gecko genome reveals the dynamic sex chromosomes of Neotropical dwarf geckos (Sphaerodactylidae: Sphaerodactylus).</title>
        <authorList>
            <person name="Pinto B.J."/>
            <person name="Keating S.E."/>
            <person name="Gamble T."/>
        </authorList>
    </citation>
    <scope>NUCLEOTIDE SEQUENCE</scope>
    <source>
        <strain evidence="1">TG3544</strain>
    </source>
</reference>